<dbReference type="Pfam" id="PF16087">
    <property type="entry name" value="DUF4817"/>
    <property type="match status" value="1"/>
</dbReference>
<dbReference type="PANTHER" id="PTHR47326:SF1">
    <property type="entry name" value="HTH PSQ-TYPE DOMAIN-CONTAINING PROTEIN"/>
    <property type="match status" value="1"/>
</dbReference>
<evidence type="ECO:0000259" key="2">
    <source>
        <dbReference type="Pfam" id="PF16087"/>
    </source>
</evidence>
<proteinExistence type="predicted"/>
<accession>A0A1B6H468</accession>
<dbReference type="AlphaFoldDB" id="A0A1B6H468"/>
<feature type="non-terminal residue" evidence="3">
    <location>
        <position position="150"/>
    </location>
</feature>
<dbReference type="EMBL" id="GECZ01000332">
    <property type="protein sequence ID" value="JAS69437.1"/>
    <property type="molecule type" value="Transcribed_RNA"/>
</dbReference>
<name>A0A1B6H468_9HEMI</name>
<feature type="domain" description="DUF4817" evidence="2">
    <location>
        <begin position="5"/>
        <end position="60"/>
    </location>
</feature>
<protein>
    <recommendedName>
        <fullName evidence="2">DUF4817 domain-containing protein</fullName>
    </recommendedName>
</protein>
<reference evidence="3" key="1">
    <citation type="submission" date="2015-11" db="EMBL/GenBank/DDBJ databases">
        <title>De novo transcriptome assembly of four potential Pierce s Disease insect vectors from Arizona vineyards.</title>
        <authorList>
            <person name="Tassone E.E."/>
        </authorList>
    </citation>
    <scope>NUCLEOTIDE SEQUENCE</scope>
</reference>
<dbReference type="InterPro" id="IPR032135">
    <property type="entry name" value="DUF4817"/>
</dbReference>
<sequence length="150" mass="16822">MERWSSAQRAFAVKAYYKNADSMVGAQRAFRREFNLPPRAPVPSRKAISLWVNNFEATASTTKKRGGSEKTIRTPENIDRVREALGRSPRKSARRHSTELGFPEIDEYAPDEETLFQQDGATSHTAAVSMDLLRLAFPGRLISRNGDIPA</sequence>
<organism evidence="3">
    <name type="scientific">Cuerna arida</name>
    <dbReference type="NCBI Taxonomy" id="1464854"/>
    <lineage>
        <taxon>Eukaryota</taxon>
        <taxon>Metazoa</taxon>
        <taxon>Ecdysozoa</taxon>
        <taxon>Arthropoda</taxon>
        <taxon>Hexapoda</taxon>
        <taxon>Insecta</taxon>
        <taxon>Pterygota</taxon>
        <taxon>Neoptera</taxon>
        <taxon>Paraneoptera</taxon>
        <taxon>Hemiptera</taxon>
        <taxon>Auchenorrhyncha</taxon>
        <taxon>Membracoidea</taxon>
        <taxon>Cicadellidae</taxon>
        <taxon>Cicadellinae</taxon>
        <taxon>Proconiini</taxon>
        <taxon>Cuerna</taxon>
    </lineage>
</organism>
<feature type="region of interest" description="Disordered" evidence="1">
    <location>
        <begin position="83"/>
        <end position="104"/>
    </location>
</feature>
<dbReference type="PANTHER" id="PTHR47326">
    <property type="entry name" value="TRANSPOSABLE ELEMENT TC3 TRANSPOSASE-LIKE PROTEIN"/>
    <property type="match status" value="1"/>
</dbReference>
<gene>
    <name evidence="3" type="ORF">g.2191</name>
</gene>
<evidence type="ECO:0000256" key="1">
    <source>
        <dbReference type="SAM" id="MobiDB-lite"/>
    </source>
</evidence>
<evidence type="ECO:0000313" key="3">
    <source>
        <dbReference type="EMBL" id="JAS69437.1"/>
    </source>
</evidence>